<dbReference type="AlphaFoldDB" id="A0A0A1GVY8"/>
<dbReference type="Proteomes" id="UP000031620">
    <property type="component" value="Chromosome"/>
</dbReference>
<feature type="compositionally biased region" description="Polar residues" evidence="1">
    <location>
        <begin position="230"/>
        <end position="248"/>
    </location>
</feature>
<organism evidence="2 3">
    <name type="scientific">Paucilactobacillus hokkaidonensis JCM 18461</name>
    <dbReference type="NCBI Taxonomy" id="1291742"/>
    <lineage>
        <taxon>Bacteria</taxon>
        <taxon>Bacillati</taxon>
        <taxon>Bacillota</taxon>
        <taxon>Bacilli</taxon>
        <taxon>Lactobacillales</taxon>
        <taxon>Lactobacillaceae</taxon>
        <taxon>Paucilactobacillus</taxon>
    </lineage>
</organism>
<proteinExistence type="predicted"/>
<reference evidence="2 3" key="1">
    <citation type="submission" date="2014-11" db="EMBL/GenBank/DDBJ databases">
        <title>Complete genome sequence and analysis of Lactobacillus hokkaidonensis LOOC260T.</title>
        <authorList>
            <person name="Tanizawa Y."/>
            <person name="Tohno M."/>
            <person name="Kaminuma E."/>
            <person name="Nakamura Y."/>
            <person name="Arita M."/>
        </authorList>
    </citation>
    <scope>NUCLEOTIDE SEQUENCE [LARGE SCALE GENOMIC DNA]</scope>
    <source>
        <strain evidence="2 3">LOOC260</strain>
    </source>
</reference>
<dbReference type="Pfam" id="PF11311">
    <property type="entry name" value="DUF3114"/>
    <property type="match status" value="1"/>
</dbReference>
<feature type="region of interest" description="Disordered" evidence="1">
    <location>
        <begin position="226"/>
        <end position="248"/>
    </location>
</feature>
<name>A0A0A1GVY8_9LACO</name>
<sequence length="283" mass="33381">MVDNEHGLVGSPAYTSWMKQKIENDSTKDNCRNILIQMFNQLGAHLNSLGDLELPADFDSDLNPNSIFFSTLARIVQVAFPAGLAEGSIQDIKLRKMVHQLRYYLDVFNVSYLRRQYSDVENDRQRLILYDLDCYQNRQQMSHSEPARLHNKLDRQLKIPVMDGWNIKRVYDFHVEFILDRHGRFVYLDLQQLGKQLPGQIINCSSFNYADRNDDQHKKLDIHYNARKSPLSQSKDPGLRSSFNSHTYSPKKDNLANTIREIWFQLQFDLCRRWELLKRRIKN</sequence>
<evidence type="ECO:0000256" key="1">
    <source>
        <dbReference type="SAM" id="MobiDB-lite"/>
    </source>
</evidence>
<dbReference type="KEGG" id="lho:LOOC260_104640"/>
<evidence type="ECO:0000313" key="2">
    <source>
        <dbReference type="EMBL" id="BAP85028.1"/>
    </source>
</evidence>
<gene>
    <name evidence="2" type="ORF">LOOC260_104640</name>
</gene>
<dbReference type="InterPro" id="IPR021462">
    <property type="entry name" value="DUF3114"/>
</dbReference>
<protein>
    <submittedName>
        <fullName evidence="2">Uncharacterized protein</fullName>
    </submittedName>
</protein>
<dbReference type="HOGENOM" id="CLU_911650_0_0_9"/>
<evidence type="ECO:0000313" key="3">
    <source>
        <dbReference type="Proteomes" id="UP000031620"/>
    </source>
</evidence>
<accession>A0A0A1GVY8</accession>
<dbReference type="EMBL" id="AP014680">
    <property type="protein sequence ID" value="BAP85028.1"/>
    <property type="molecule type" value="Genomic_DNA"/>
</dbReference>